<dbReference type="Proteomes" id="UP001152747">
    <property type="component" value="Unassembled WGS sequence"/>
</dbReference>
<keyword evidence="1" id="KW-0732">Signal</keyword>
<protein>
    <recommendedName>
        <fullName evidence="2">T20D4.11-like domain-containing protein</fullName>
    </recommendedName>
</protein>
<comment type="caution">
    <text evidence="3">The sequence shown here is derived from an EMBL/GenBank/DDBJ whole genome shotgun (WGS) entry which is preliminary data.</text>
</comment>
<proteinExistence type="predicted"/>
<dbReference type="InterPro" id="IPR002542">
    <property type="entry name" value="T20D4.11-like_dom"/>
</dbReference>
<dbReference type="InterPro" id="IPR016638">
    <property type="entry name" value="UPF0376"/>
</dbReference>
<evidence type="ECO:0000313" key="3">
    <source>
        <dbReference type="EMBL" id="CAI5452667.1"/>
    </source>
</evidence>
<reference evidence="3" key="1">
    <citation type="submission" date="2022-11" db="EMBL/GenBank/DDBJ databases">
        <authorList>
            <person name="Kikuchi T."/>
        </authorList>
    </citation>
    <scope>NUCLEOTIDE SEQUENCE</scope>
    <source>
        <strain evidence="3">PS1010</strain>
    </source>
</reference>
<evidence type="ECO:0000256" key="1">
    <source>
        <dbReference type="SAM" id="SignalP"/>
    </source>
</evidence>
<gene>
    <name evidence="3" type="ORF">CAMP_LOCUS15304</name>
</gene>
<feature type="chain" id="PRO_5040257085" description="T20D4.11-like domain-containing protein" evidence="1">
    <location>
        <begin position="21"/>
        <end position="186"/>
    </location>
</feature>
<accession>A0A9P1N9F3</accession>
<dbReference type="AlphaFoldDB" id="A0A9P1N9F3"/>
<dbReference type="EMBL" id="CANHGI010000005">
    <property type="protein sequence ID" value="CAI5452667.1"/>
    <property type="molecule type" value="Genomic_DNA"/>
</dbReference>
<dbReference type="Pfam" id="PF01579">
    <property type="entry name" value="DUF19"/>
    <property type="match status" value="1"/>
</dbReference>
<organism evidence="3 4">
    <name type="scientific">Caenorhabditis angaria</name>
    <dbReference type="NCBI Taxonomy" id="860376"/>
    <lineage>
        <taxon>Eukaryota</taxon>
        <taxon>Metazoa</taxon>
        <taxon>Ecdysozoa</taxon>
        <taxon>Nematoda</taxon>
        <taxon>Chromadorea</taxon>
        <taxon>Rhabditida</taxon>
        <taxon>Rhabditina</taxon>
        <taxon>Rhabditomorpha</taxon>
        <taxon>Rhabditoidea</taxon>
        <taxon>Rhabditidae</taxon>
        <taxon>Peloderinae</taxon>
        <taxon>Caenorhabditis</taxon>
    </lineage>
</organism>
<feature type="signal peptide" evidence="1">
    <location>
        <begin position="1"/>
        <end position="20"/>
    </location>
</feature>
<keyword evidence="4" id="KW-1185">Reference proteome</keyword>
<sequence>MRLFLFVSLLPLAIFGGTISRKVDGVECKLDEGFEAITCGIRLANLQKVLDKWENLGNLDGIKEACENVAQCLTYLQCVDEENRDLTRILSNHCTTMIFLTERFGDCYEKIEKTNTTCFNSWDPFPGLDETGDVYTPPDNKVYCENFFGSKNCIKQEIFDKCDNTLWKDLKASLLLNEKICDFKDL</sequence>
<feature type="domain" description="T20D4.11-like" evidence="2">
    <location>
        <begin position="28"/>
        <end position="175"/>
    </location>
</feature>
<dbReference type="PANTHER" id="PTHR21453">
    <property type="entry name" value="DUF19 DOMAIN-CONTAINING PROTEIN-RELATED-RELATED"/>
    <property type="match status" value="1"/>
</dbReference>
<dbReference type="PIRSF" id="PIRSF015697">
    <property type="entry name" value="UCP015697"/>
    <property type="match status" value="1"/>
</dbReference>
<dbReference type="OrthoDB" id="5904617at2759"/>
<name>A0A9P1N9F3_9PELO</name>
<evidence type="ECO:0000313" key="4">
    <source>
        <dbReference type="Proteomes" id="UP001152747"/>
    </source>
</evidence>
<evidence type="ECO:0000259" key="2">
    <source>
        <dbReference type="Pfam" id="PF01579"/>
    </source>
</evidence>